<dbReference type="PANTHER" id="PTHR34406">
    <property type="entry name" value="PROTEIN YCEI"/>
    <property type="match status" value="1"/>
</dbReference>
<dbReference type="PANTHER" id="PTHR34406:SF1">
    <property type="entry name" value="PROTEIN YCEI"/>
    <property type="match status" value="1"/>
</dbReference>
<dbReference type="InterPro" id="IPR036761">
    <property type="entry name" value="TTHA0802/YceI-like_sf"/>
</dbReference>
<dbReference type="Pfam" id="PF04264">
    <property type="entry name" value="YceI"/>
    <property type="match status" value="1"/>
</dbReference>
<evidence type="ECO:0000313" key="2">
    <source>
        <dbReference type="EMBL" id="MCY1076407.1"/>
    </source>
</evidence>
<evidence type="ECO:0000313" key="3">
    <source>
        <dbReference type="Proteomes" id="UP001207654"/>
    </source>
</evidence>
<dbReference type="EMBL" id="JAPNKA010000001">
    <property type="protein sequence ID" value="MCY1076407.1"/>
    <property type="molecule type" value="Genomic_DNA"/>
</dbReference>
<dbReference type="Gene3D" id="2.40.128.110">
    <property type="entry name" value="Lipid/polyisoprenoid-binding, YceI-like"/>
    <property type="match status" value="1"/>
</dbReference>
<comment type="caution">
    <text evidence="2">The sequence shown here is derived from an EMBL/GenBank/DDBJ whole genome shotgun (WGS) entry which is preliminary data.</text>
</comment>
<organism evidence="2 3">
    <name type="scientific">Archangium lansingense</name>
    <dbReference type="NCBI Taxonomy" id="2995310"/>
    <lineage>
        <taxon>Bacteria</taxon>
        <taxon>Pseudomonadati</taxon>
        <taxon>Myxococcota</taxon>
        <taxon>Myxococcia</taxon>
        <taxon>Myxococcales</taxon>
        <taxon>Cystobacterineae</taxon>
        <taxon>Archangiaceae</taxon>
        <taxon>Archangium</taxon>
    </lineage>
</organism>
<dbReference type="InterPro" id="IPR007372">
    <property type="entry name" value="Lipid/polyisoprenoid-bd_YceI"/>
</dbReference>
<evidence type="ECO:0000259" key="1">
    <source>
        <dbReference type="SMART" id="SM00867"/>
    </source>
</evidence>
<sequence>MARGTWNIDLTHSGIHFTVRHMVISKVRGSFRKFSGAVSLDEQDPTGSSVSVQIDTASIDTGVQQRDDHLRSPDFFDVAKFPALSFQSTKVEKSSGGGLRVTGNLTIRDVTREVVLEAEQLGIGKDPWGNIKAAFEAKTTIDRRDFGLQWNQALEAGGVLVGEKVEIALEVQAVKAQSTEKAA</sequence>
<reference evidence="2 3" key="1">
    <citation type="submission" date="2022-11" db="EMBL/GenBank/DDBJ databases">
        <title>Minimal conservation of predation-associated metabolite biosynthetic gene clusters underscores biosynthetic potential of Myxococcota including descriptions for ten novel species: Archangium lansinium sp. nov., Myxococcus landrumus sp. nov., Nannocystis bai.</title>
        <authorList>
            <person name="Ahearne A."/>
            <person name="Stevens C."/>
            <person name="Phillips K."/>
        </authorList>
    </citation>
    <scope>NUCLEOTIDE SEQUENCE [LARGE SCALE GENOMIC DNA]</scope>
    <source>
        <strain evidence="2 3">MIWBW</strain>
    </source>
</reference>
<dbReference type="Proteomes" id="UP001207654">
    <property type="component" value="Unassembled WGS sequence"/>
</dbReference>
<feature type="domain" description="Lipid/polyisoprenoid-binding YceI-like" evidence="1">
    <location>
        <begin position="5"/>
        <end position="174"/>
    </location>
</feature>
<gene>
    <name evidence="2" type="ORF">OV287_18180</name>
</gene>
<proteinExistence type="predicted"/>
<accession>A0ABT4A434</accession>
<dbReference type="SUPFAM" id="SSF101874">
    <property type="entry name" value="YceI-like"/>
    <property type="match status" value="1"/>
</dbReference>
<protein>
    <submittedName>
        <fullName evidence="2">YceI family protein</fullName>
    </submittedName>
</protein>
<dbReference type="RefSeq" id="WP_267535299.1">
    <property type="nucleotide sequence ID" value="NZ_JAPNKA010000001.1"/>
</dbReference>
<name>A0ABT4A434_9BACT</name>
<dbReference type="SMART" id="SM00867">
    <property type="entry name" value="YceI"/>
    <property type="match status" value="1"/>
</dbReference>
<keyword evidence="3" id="KW-1185">Reference proteome</keyword>